<reference evidence="3" key="1">
    <citation type="submission" date="2020-10" db="EMBL/GenBank/DDBJ databases">
        <authorList>
            <person name="Castelo-Branco R."/>
            <person name="Eusebio N."/>
            <person name="Adriana R."/>
            <person name="Vieira A."/>
            <person name="Brugerolle De Fraissinette N."/>
            <person name="Rezende De Castro R."/>
            <person name="Schneider M.P."/>
            <person name="Vasconcelos V."/>
            <person name="Leao P.N."/>
        </authorList>
    </citation>
    <scope>NUCLEOTIDE SEQUENCE</scope>
    <source>
        <strain evidence="3">LEGE 07157</strain>
    </source>
</reference>
<evidence type="ECO:0000313" key="3">
    <source>
        <dbReference type="EMBL" id="MBE9118884.1"/>
    </source>
</evidence>
<proteinExistence type="predicted"/>
<accession>A0A8J7E025</accession>
<keyword evidence="1" id="KW-1133">Transmembrane helix</keyword>
<dbReference type="Proteomes" id="UP000654482">
    <property type="component" value="Unassembled WGS sequence"/>
</dbReference>
<keyword evidence="1" id="KW-0472">Membrane</keyword>
<dbReference type="Gene3D" id="3.40.50.1110">
    <property type="entry name" value="SGNH hydrolase"/>
    <property type="match status" value="1"/>
</dbReference>
<keyword evidence="3" id="KW-0378">Hydrolase</keyword>
<protein>
    <submittedName>
        <fullName evidence="3">SGNH/GDSL hydrolase family protein</fullName>
    </submittedName>
</protein>
<dbReference type="InterPro" id="IPR036514">
    <property type="entry name" value="SGNH_hydro_sf"/>
</dbReference>
<dbReference type="Pfam" id="PF13472">
    <property type="entry name" value="Lipase_GDSL_2"/>
    <property type="match status" value="1"/>
</dbReference>
<evidence type="ECO:0000256" key="1">
    <source>
        <dbReference type="SAM" id="Phobius"/>
    </source>
</evidence>
<organism evidence="3 4">
    <name type="scientific">Lusitaniella coriacea LEGE 07157</name>
    <dbReference type="NCBI Taxonomy" id="945747"/>
    <lineage>
        <taxon>Bacteria</taxon>
        <taxon>Bacillati</taxon>
        <taxon>Cyanobacteriota</taxon>
        <taxon>Cyanophyceae</taxon>
        <taxon>Spirulinales</taxon>
        <taxon>Lusitaniellaceae</taxon>
        <taxon>Lusitaniella</taxon>
    </lineage>
</organism>
<dbReference type="RefSeq" id="WP_194031980.1">
    <property type="nucleotide sequence ID" value="NZ_JADEWZ010000066.1"/>
</dbReference>
<dbReference type="GO" id="GO:0016787">
    <property type="term" value="F:hydrolase activity"/>
    <property type="evidence" value="ECO:0007669"/>
    <property type="project" value="UniProtKB-KW"/>
</dbReference>
<evidence type="ECO:0000259" key="2">
    <source>
        <dbReference type="Pfam" id="PF13472"/>
    </source>
</evidence>
<gene>
    <name evidence="3" type="ORF">IQ249_23630</name>
</gene>
<dbReference type="InterPro" id="IPR013830">
    <property type="entry name" value="SGNH_hydro"/>
</dbReference>
<dbReference type="EMBL" id="JADEWZ010000066">
    <property type="protein sequence ID" value="MBE9118884.1"/>
    <property type="molecule type" value="Genomic_DNA"/>
</dbReference>
<sequence length="325" mass="36551">MRYPAKYWIPVVLLSLPIASELILRWGLGFGNPPLLQADSEMGYRFQGNQKIERLGKRIEYNQYSQRSEPMSREKEEGTLRILMTGDSVLNGGNPIDQKETISELLEAKLSHSGQRVEVLNASAGSWGIGNQLGYLRAFGTLDSDVLIVQIGTHDLTQPTSTRDRVGTDPNYPNRAPTLALQELFVRYLLPQLALQLNKSAPPPEIPSPKDTEVQFQQNLQALQTLVRLTRQQGTDVCVLYTPNWTDVLPAPNFPPYKAKFFQLLQSLQIPVIDIHSVWSQLPTTTVESYFRDSVHLTVAGNRAIAEQLFPIFSQLQTSPCYSKK</sequence>
<evidence type="ECO:0000313" key="4">
    <source>
        <dbReference type="Proteomes" id="UP000654482"/>
    </source>
</evidence>
<name>A0A8J7E025_9CYAN</name>
<feature type="domain" description="SGNH hydrolase-type esterase" evidence="2">
    <location>
        <begin position="86"/>
        <end position="304"/>
    </location>
</feature>
<comment type="caution">
    <text evidence="3">The sequence shown here is derived from an EMBL/GenBank/DDBJ whole genome shotgun (WGS) entry which is preliminary data.</text>
</comment>
<dbReference type="AlphaFoldDB" id="A0A8J7E025"/>
<keyword evidence="4" id="KW-1185">Reference proteome</keyword>
<dbReference type="CDD" id="cd00229">
    <property type="entry name" value="SGNH_hydrolase"/>
    <property type="match status" value="1"/>
</dbReference>
<feature type="transmembrane region" description="Helical" evidence="1">
    <location>
        <begin position="7"/>
        <end position="28"/>
    </location>
</feature>
<dbReference type="SUPFAM" id="SSF52266">
    <property type="entry name" value="SGNH hydrolase"/>
    <property type="match status" value="1"/>
</dbReference>
<keyword evidence="1" id="KW-0812">Transmembrane</keyword>